<dbReference type="Proteomes" id="UP000789525">
    <property type="component" value="Unassembled WGS sequence"/>
</dbReference>
<keyword evidence="2" id="KW-1185">Reference proteome</keyword>
<name>A0ACA9LFT1_9GLOM</name>
<accession>A0ACA9LFT1</accession>
<evidence type="ECO:0000313" key="1">
    <source>
        <dbReference type="EMBL" id="CAG8526801.1"/>
    </source>
</evidence>
<sequence>WVLKNRLMDDKRSRAVSEEWIEWIFIDESNTINSPPIQPLSSHPTPDPEIFKKIVVPFPPKINPPDLIRRNKKNGELLSRATNKFLIYRNEFSKELSKQLESCGCSKLSMRDVSRMAAMAWKNEPRKVKRKYEDIAREVETIHVKLLISSPSYQSWGENYLNNQNDVTSKKDNGCVGSTPTNASVKSSSLPSSVSSVSAPYHHHRNNPSTSIRYTPYGHALAPHATVRSQQHAITPSPQQSPSATVPSNYHHSEHHYTTMLQPQPPQHHQTSIADYTTPHQSSLYFLEDSNPAPTPVPNSGSNHSGHNNPHFLPYEYFPQLNQEVHQNNSSSLMNSSPLMQNLNSSSLPRFNNVTLGLPMLSTSDTDDSGMFSNESSIGNSLSNSPVNFPCELSEWQY</sequence>
<protein>
    <submittedName>
        <fullName evidence="1">6791_t:CDS:1</fullName>
    </submittedName>
</protein>
<evidence type="ECO:0000313" key="2">
    <source>
        <dbReference type="Proteomes" id="UP000789525"/>
    </source>
</evidence>
<comment type="caution">
    <text evidence="1">The sequence shown here is derived from an EMBL/GenBank/DDBJ whole genome shotgun (WGS) entry which is preliminary data.</text>
</comment>
<reference evidence="1" key="1">
    <citation type="submission" date="2021-06" db="EMBL/GenBank/DDBJ databases">
        <authorList>
            <person name="Kallberg Y."/>
            <person name="Tangrot J."/>
            <person name="Rosling A."/>
        </authorList>
    </citation>
    <scope>NUCLEOTIDE SEQUENCE</scope>
    <source>
        <strain evidence="1">CL356</strain>
    </source>
</reference>
<gene>
    <name evidence="1" type="ORF">ACOLOM_LOCUS3900</name>
</gene>
<dbReference type="EMBL" id="CAJVPT010006039">
    <property type="protein sequence ID" value="CAG8526801.1"/>
    <property type="molecule type" value="Genomic_DNA"/>
</dbReference>
<feature type="non-terminal residue" evidence="1">
    <location>
        <position position="1"/>
    </location>
</feature>
<proteinExistence type="predicted"/>
<organism evidence="1 2">
    <name type="scientific">Acaulospora colombiana</name>
    <dbReference type="NCBI Taxonomy" id="27376"/>
    <lineage>
        <taxon>Eukaryota</taxon>
        <taxon>Fungi</taxon>
        <taxon>Fungi incertae sedis</taxon>
        <taxon>Mucoromycota</taxon>
        <taxon>Glomeromycotina</taxon>
        <taxon>Glomeromycetes</taxon>
        <taxon>Diversisporales</taxon>
        <taxon>Acaulosporaceae</taxon>
        <taxon>Acaulospora</taxon>
    </lineage>
</organism>